<keyword evidence="5" id="KW-0997">Cell inner membrane</keyword>
<accession>A0A3P3XP84</accession>
<feature type="transmembrane region" description="Helical" evidence="11">
    <location>
        <begin position="274"/>
        <end position="296"/>
    </location>
</feature>
<evidence type="ECO:0000256" key="11">
    <source>
        <dbReference type="SAM" id="Phobius"/>
    </source>
</evidence>
<gene>
    <name evidence="12" type="primary">rbsC</name>
    <name evidence="12" type="ORF">SPIRO4BDMA_40652</name>
</gene>
<evidence type="ECO:0000256" key="5">
    <source>
        <dbReference type="ARBA" id="ARBA00022519"/>
    </source>
</evidence>
<evidence type="ECO:0000256" key="2">
    <source>
        <dbReference type="ARBA" id="ARBA00011262"/>
    </source>
</evidence>
<sequence>MNTFEEKAKRYGGGWRSFIRDWMILFLFVALVVIFSLTLSTFRTTDNIMNILRQASFTAIIAMGEFFVILIGQMDMSISSIIGMVSIFFAGFVVKMGIPIWIAFLLVMAMAAVIGLFNGVLVVYGKMPSFIATLVTMNIIKGLNYLYSRGLPISGLPDGFNFLGSGYVGIVPFPVILMFLVAIILFVITGHTSVGRSFYAVGGNLEASKLSGINVVFTSILAFVFSGVLTAVGALGLTAKTLAGNVSLGENLLFDVMTIVVLGGTSLTGGRGRIFGVVIGALFLQVISNAMVLMGINTYWQWVVKGIILIIVVLIDSNTKRDVVTTSRKAKQASAEEK</sequence>
<keyword evidence="3" id="KW-0813">Transport</keyword>
<protein>
    <recommendedName>
        <fullName evidence="10">Autoinducer 2 import system permease protein LsrD</fullName>
    </recommendedName>
</protein>
<dbReference type="PANTHER" id="PTHR32196">
    <property type="entry name" value="ABC TRANSPORTER PERMEASE PROTEIN YPHD-RELATED-RELATED"/>
    <property type="match status" value="1"/>
</dbReference>
<comment type="subcellular location">
    <subcellularLocation>
        <location evidence="1">Cell membrane</location>
        <topology evidence="1">Multi-pass membrane protein</topology>
    </subcellularLocation>
</comment>
<keyword evidence="8 11" id="KW-0472">Membrane</keyword>
<dbReference type="EMBL" id="FWDO01000004">
    <property type="protein sequence ID" value="SLM18080.1"/>
    <property type="molecule type" value="Genomic_DNA"/>
</dbReference>
<keyword evidence="4" id="KW-1003">Cell membrane</keyword>
<dbReference type="GO" id="GO:0005886">
    <property type="term" value="C:plasma membrane"/>
    <property type="evidence" value="ECO:0007669"/>
    <property type="project" value="UniProtKB-SubCell"/>
</dbReference>
<keyword evidence="6 11" id="KW-0812">Transmembrane</keyword>
<dbReference type="PANTHER" id="PTHR32196:SF71">
    <property type="entry name" value="AUTOINDUCER 2 IMPORT SYSTEM PERMEASE PROTEIN LSRD"/>
    <property type="match status" value="1"/>
</dbReference>
<keyword evidence="7 11" id="KW-1133">Transmembrane helix</keyword>
<feature type="transmembrane region" description="Helical" evidence="11">
    <location>
        <begin position="302"/>
        <end position="319"/>
    </location>
</feature>
<evidence type="ECO:0000256" key="9">
    <source>
        <dbReference type="ARBA" id="ARBA00025439"/>
    </source>
</evidence>
<name>A0A3P3XP84_9SPIR</name>
<evidence type="ECO:0000256" key="6">
    <source>
        <dbReference type="ARBA" id="ARBA00022692"/>
    </source>
</evidence>
<evidence type="ECO:0000256" key="1">
    <source>
        <dbReference type="ARBA" id="ARBA00004651"/>
    </source>
</evidence>
<dbReference type="Pfam" id="PF02653">
    <property type="entry name" value="BPD_transp_2"/>
    <property type="match status" value="1"/>
</dbReference>
<dbReference type="GO" id="GO:0022857">
    <property type="term" value="F:transmembrane transporter activity"/>
    <property type="evidence" value="ECO:0007669"/>
    <property type="project" value="InterPro"/>
</dbReference>
<feature type="transmembrane region" description="Helical" evidence="11">
    <location>
        <begin position="167"/>
        <end position="189"/>
    </location>
</feature>
<dbReference type="CDD" id="cd06579">
    <property type="entry name" value="TM_PBP1_transp_AraH_like"/>
    <property type="match status" value="1"/>
</dbReference>
<feature type="transmembrane region" description="Helical" evidence="11">
    <location>
        <begin position="100"/>
        <end position="123"/>
    </location>
</feature>
<evidence type="ECO:0000256" key="10">
    <source>
        <dbReference type="ARBA" id="ARBA00039381"/>
    </source>
</evidence>
<feature type="transmembrane region" description="Helical" evidence="11">
    <location>
        <begin position="130"/>
        <end position="147"/>
    </location>
</feature>
<organism evidence="12">
    <name type="scientific">uncultured spirochete</name>
    <dbReference type="NCBI Taxonomy" id="156406"/>
    <lineage>
        <taxon>Bacteria</taxon>
        <taxon>Pseudomonadati</taxon>
        <taxon>Spirochaetota</taxon>
        <taxon>Spirochaetia</taxon>
        <taxon>Spirochaetales</taxon>
        <taxon>environmental samples</taxon>
    </lineage>
</organism>
<evidence type="ECO:0000256" key="8">
    <source>
        <dbReference type="ARBA" id="ARBA00023136"/>
    </source>
</evidence>
<evidence type="ECO:0000256" key="7">
    <source>
        <dbReference type="ARBA" id="ARBA00022989"/>
    </source>
</evidence>
<comment type="subunit">
    <text evidence="2">The complex is composed of two ATP-binding proteins (LsrA), two transmembrane proteins (LsrC and LsrD) and a solute-binding protein (LsrB).</text>
</comment>
<feature type="transmembrane region" description="Helical" evidence="11">
    <location>
        <begin position="210"/>
        <end position="236"/>
    </location>
</feature>
<proteinExistence type="predicted"/>
<reference evidence="12" key="1">
    <citation type="submission" date="2017-02" db="EMBL/GenBank/DDBJ databases">
        <authorList>
            <person name="Regsiter A."/>
            <person name="William W."/>
        </authorList>
    </citation>
    <scope>NUCLEOTIDE SEQUENCE</scope>
    <source>
        <strain evidence="12">BdmA 4</strain>
    </source>
</reference>
<dbReference type="InterPro" id="IPR001851">
    <property type="entry name" value="ABC_transp_permease"/>
</dbReference>
<evidence type="ECO:0000256" key="4">
    <source>
        <dbReference type="ARBA" id="ARBA00022475"/>
    </source>
</evidence>
<feature type="transmembrane region" description="Helical" evidence="11">
    <location>
        <begin position="78"/>
        <end position="94"/>
    </location>
</feature>
<feature type="transmembrane region" description="Helical" evidence="11">
    <location>
        <begin position="51"/>
        <end position="71"/>
    </location>
</feature>
<dbReference type="AlphaFoldDB" id="A0A3P3XP84"/>
<evidence type="ECO:0000313" key="12">
    <source>
        <dbReference type="EMBL" id="SLM18080.1"/>
    </source>
</evidence>
<feature type="transmembrane region" description="Helical" evidence="11">
    <location>
        <begin position="21"/>
        <end position="39"/>
    </location>
</feature>
<evidence type="ECO:0000256" key="3">
    <source>
        <dbReference type="ARBA" id="ARBA00022448"/>
    </source>
</evidence>
<comment type="function">
    <text evidence="9">Part of the ABC transporter complex LsrABCD involved in autoinducer 2 (AI-2) import. Probably responsible for the translocation of the substrate across the membrane.</text>
</comment>